<comment type="function">
    <text evidence="6">Possible subunit of a heme lyase.</text>
</comment>
<evidence type="ECO:0000256" key="6">
    <source>
        <dbReference type="RuleBase" id="RU364112"/>
    </source>
</evidence>
<dbReference type="EMBL" id="CP150951">
    <property type="protein sequence ID" value="WZC47734.1"/>
    <property type="molecule type" value="Genomic_DNA"/>
</dbReference>
<comment type="similarity">
    <text evidence="1 6">Belongs to the CcmH/CycL/Ccl2/NrfF family.</text>
</comment>
<feature type="chain" id="PRO_5044965682" description="Cytochrome c-type biogenesis protein" evidence="6">
    <location>
        <begin position="18"/>
        <end position="146"/>
    </location>
</feature>
<accession>A0ABZ2V119</accession>
<organism evidence="8 9">
    <name type="scientific">Yoonia phaeophyticola</name>
    <dbReference type="NCBI Taxonomy" id="3137369"/>
    <lineage>
        <taxon>Bacteria</taxon>
        <taxon>Pseudomonadati</taxon>
        <taxon>Pseudomonadota</taxon>
        <taxon>Alphaproteobacteria</taxon>
        <taxon>Rhodobacterales</taxon>
        <taxon>Paracoccaceae</taxon>
        <taxon>Yoonia</taxon>
    </lineage>
</organism>
<dbReference type="PANTHER" id="PTHR47870">
    <property type="entry name" value="CYTOCHROME C-TYPE BIOGENESIS PROTEIN CCMH"/>
    <property type="match status" value="1"/>
</dbReference>
<evidence type="ECO:0000313" key="9">
    <source>
        <dbReference type="Proteomes" id="UP001440612"/>
    </source>
</evidence>
<evidence type="ECO:0000256" key="5">
    <source>
        <dbReference type="ARBA" id="ARBA00023004"/>
    </source>
</evidence>
<keyword evidence="6" id="KW-1133">Transmembrane helix</keyword>
<feature type="domain" description="CcmH/CycL/Ccl2/NrfF N-terminal" evidence="7">
    <location>
        <begin position="6"/>
        <end position="144"/>
    </location>
</feature>
<evidence type="ECO:0000313" key="8">
    <source>
        <dbReference type="EMBL" id="WZC47734.1"/>
    </source>
</evidence>
<feature type="signal peptide" evidence="6">
    <location>
        <begin position="1"/>
        <end position="17"/>
    </location>
</feature>
<keyword evidence="4 6" id="KW-0732">Signal</keyword>
<dbReference type="InterPro" id="IPR051263">
    <property type="entry name" value="C-type_cytochrome_biogenesis"/>
</dbReference>
<evidence type="ECO:0000256" key="1">
    <source>
        <dbReference type="ARBA" id="ARBA00010342"/>
    </source>
</evidence>
<proteinExistence type="inferred from homology"/>
<evidence type="ECO:0000256" key="2">
    <source>
        <dbReference type="ARBA" id="ARBA00022617"/>
    </source>
</evidence>
<sequence>MRWFAVVLCLWAIPLWAVEPDEILADPVLEARAREISRGLRCPVCQNESIDESNASLAKDLRILLRERLVAGDTDAQAIDFIVQRYGEFVLLRPDTQGANLILWIAAPIMLLIALGIGWTAIGRKGATVTALSEAEKAELEKILRS</sequence>
<dbReference type="RefSeq" id="WP_341365854.1">
    <property type="nucleotide sequence ID" value="NZ_CP150951.2"/>
</dbReference>
<dbReference type="PANTHER" id="PTHR47870:SF4">
    <property type="entry name" value="CYTOCHROME C-TYPE BIOGENESIS PROTEIN CYCH"/>
    <property type="match status" value="1"/>
</dbReference>
<dbReference type="InterPro" id="IPR038297">
    <property type="entry name" value="CcmH/CycL/NrfF/Ccl2_sf"/>
</dbReference>
<reference evidence="9" key="1">
    <citation type="submission" date="2024-04" db="EMBL/GenBank/DDBJ databases">
        <title>Phylogenomic analyses of a clade within the roseobacter group suggest taxonomic reassignments of species of the genera Aestuariivita, Citreicella, Loktanella, Nautella, Pelagibaca, Ruegeria, Thalassobius, Thiobacimonas and Tropicibacter, and the proposal o.</title>
        <authorList>
            <person name="Jeon C.O."/>
        </authorList>
    </citation>
    <scope>NUCLEOTIDE SEQUENCE [LARGE SCALE GENOMIC DNA]</scope>
    <source>
        <strain evidence="9">BS5-3</strain>
    </source>
</reference>
<feature type="transmembrane region" description="Helical" evidence="6">
    <location>
        <begin position="101"/>
        <end position="122"/>
    </location>
</feature>
<dbReference type="InterPro" id="IPR005616">
    <property type="entry name" value="CcmH/CycL/Ccl2/NrfF_N"/>
</dbReference>
<keyword evidence="6" id="KW-0812">Transmembrane</keyword>
<gene>
    <name evidence="8" type="ORF">AABB29_12540</name>
</gene>
<keyword evidence="6" id="KW-0472">Membrane</keyword>
<keyword evidence="2 6" id="KW-0349">Heme</keyword>
<protein>
    <recommendedName>
        <fullName evidence="6">Cytochrome c-type biogenesis protein</fullName>
    </recommendedName>
</protein>
<dbReference type="CDD" id="cd16378">
    <property type="entry name" value="CcmH_N"/>
    <property type="match status" value="1"/>
</dbReference>
<keyword evidence="5 6" id="KW-0408">Iron</keyword>
<keyword evidence="9" id="KW-1185">Reference proteome</keyword>
<dbReference type="Pfam" id="PF03918">
    <property type="entry name" value="CcmH"/>
    <property type="match status" value="1"/>
</dbReference>
<evidence type="ECO:0000256" key="3">
    <source>
        <dbReference type="ARBA" id="ARBA00022723"/>
    </source>
</evidence>
<keyword evidence="3 6" id="KW-0479">Metal-binding</keyword>
<dbReference type="Gene3D" id="1.10.8.640">
    <property type="entry name" value="Cytochrome C biogenesis protein"/>
    <property type="match status" value="1"/>
</dbReference>
<dbReference type="Proteomes" id="UP001440612">
    <property type="component" value="Chromosome"/>
</dbReference>
<name>A0ABZ2V119_9RHOB</name>
<evidence type="ECO:0000256" key="4">
    <source>
        <dbReference type="ARBA" id="ARBA00022729"/>
    </source>
</evidence>
<evidence type="ECO:0000259" key="7">
    <source>
        <dbReference type="Pfam" id="PF03918"/>
    </source>
</evidence>